<comment type="subcellular location">
    <subcellularLocation>
        <location evidence="1">Membrane</location>
        <topology evidence="1">Multi-pass membrane protein</topology>
    </subcellularLocation>
</comment>
<feature type="transmembrane region" description="Helical" evidence="5">
    <location>
        <begin position="188"/>
        <end position="204"/>
    </location>
</feature>
<feature type="transmembrane region" description="Helical" evidence="5">
    <location>
        <begin position="166"/>
        <end position="182"/>
    </location>
</feature>
<evidence type="ECO:0000256" key="4">
    <source>
        <dbReference type="ARBA" id="ARBA00023136"/>
    </source>
</evidence>
<reference evidence="7" key="1">
    <citation type="journal article" date="2013" name="Appl. Environ. Microbiol.">
        <title>Genetic analysis of capsular polysaccharide synthesis gene clusters from all serotypes of Streptococcus suis: potential mechanisms for generation of capsular variation.</title>
        <authorList>
            <person name="Okura M."/>
            <person name="Takamatsu D."/>
            <person name="Maruyama F."/>
            <person name="Nozawa T."/>
            <person name="Nakagawa I."/>
            <person name="Osaki M."/>
            <person name="Sekizaki T."/>
            <person name="Gottschalk M."/>
            <person name="Kumagai Y."/>
            <person name="Hamada S."/>
        </authorList>
    </citation>
    <scope>NUCLEOTIDE SEQUENCE</scope>
    <source>
        <strain evidence="7">10581</strain>
    </source>
</reference>
<keyword evidence="3 5" id="KW-1133">Transmembrane helix</keyword>
<feature type="transmembrane region" description="Helical" evidence="5">
    <location>
        <begin position="85"/>
        <end position="102"/>
    </location>
</feature>
<gene>
    <name evidence="7" type="primary">cps13L</name>
</gene>
<feature type="domain" description="O-antigen ligase-related" evidence="6">
    <location>
        <begin position="171"/>
        <end position="309"/>
    </location>
</feature>
<name>M1VJN4_STRSU</name>
<dbReference type="GO" id="GO:0016020">
    <property type="term" value="C:membrane"/>
    <property type="evidence" value="ECO:0007669"/>
    <property type="project" value="UniProtKB-SubCell"/>
</dbReference>
<feature type="transmembrane region" description="Helical" evidence="5">
    <location>
        <begin position="32"/>
        <end position="51"/>
    </location>
</feature>
<feature type="transmembrane region" description="Helical" evidence="5">
    <location>
        <begin position="216"/>
        <end position="236"/>
    </location>
</feature>
<dbReference type="InterPro" id="IPR007016">
    <property type="entry name" value="O-antigen_ligase-rel_domated"/>
</dbReference>
<dbReference type="EMBL" id="AB737821">
    <property type="protein sequence ID" value="BAM94639.1"/>
    <property type="molecule type" value="Genomic_DNA"/>
</dbReference>
<feature type="transmembrane region" description="Helical" evidence="5">
    <location>
        <begin position="58"/>
        <end position="79"/>
    </location>
</feature>
<dbReference type="AlphaFoldDB" id="M1VJN4"/>
<sequence length="377" mass="43079">MKVRLRINNAAMIYTLFAIAFMGGHILKIQSLVANFGIALVGLCAFSYSVLKKGIRGINAYLILIGALYSVFMILSLFYNGNADYLDLLWIWAYMGIAILTYEFEISKRTYWNVAYFIIALICIYMVKGGTAASLLSMGSQNNISAYVIFFVIMGYLSIMKEKRAIKYYSSFLTLAICLWTGSRAGIISASLLLVGTFLYNFLAIKGQKIKSLAKWCVLICFAVWAVTHFLGKYLLGLTAKLNRYGSGSIRTEIWREYIQGIEENIGNFFLGANTSNGTYRWLSFYNGNTHNSFLMLHAKFGLLALGLLIFLIFLVVHKAIKEKNYIIIIILLTASARMFYDWIAFPGLYDVLFWYMYLYILSRQDYEDRRLEQLNE</sequence>
<proteinExistence type="predicted"/>
<feature type="transmembrane region" description="Helical" evidence="5">
    <location>
        <begin position="324"/>
        <end position="341"/>
    </location>
</feature>
<feature type="transmembrane region" description="Helical" evidence="5">
    <location>
        <begin position="114"/>
        <end position="138"/>
    </location>
</feature>
<keyword evidence="4 5" id="KW-0472">Membrane</keyword>
<protein>
    <submittedName>
        <fullName evidence="7">Putative oligosaccharide repeat unit polymerase</fullName>
    </submittedName>
</protein>
<keyword evidence="2 5" id="KW-0812">Transmembrane</keyword>
<evidence type="ECO:0000256" key="1">
    <source>
        <dbReference type="ARBA" id="ARBA00004141"/>
    </source>
</evidence>
<feature type="transmembrane region" description="Helical" evidence="5">
    <location>
        <begin position="7"/>
        <end position="26"/>
    </location>
</feature>
<evidence type="ECO:0000256" key="3">
    <source>
        <dbReference type="ARBA" id="ARBA00022989"/>
    </source>
</evidence>
<organism evidence="7">
    <name type="scientific">Streptococcus suis</name>
    <dbReference type="NCBI Taxonomy" id="1307"/>
    <lineage>
        <taxon>Bacteria</taxon>
        <taxon>Bacillati</taxon>
        <taxon>Bacillota</taxon>
        <taxon>Bacilli</taxon>
        <taxon>Lactobacillales</taxon>
        <taxon>Streptococcaceae</taxon>
        <taxon>Streptococcus</taxon>
    </lineage>
</organism>
<dbReference type="RefSeq" id="WP_024379834.1">
    <property type="nucleotide sequence ID" value="NZ_JAVIHM010000006.1"/>
</dbReference>
<accession>M1VJN4</accession>
<dbReference type="Pfam" id="PF04932">
    <property type="entry name" value="Wzy_C"/>
    <property type="match status" value="1"/>
</dbReference>
<feature type="transmembrane region" description="Helical" evidence="5">
    <location>
        <begin position="144"/>
        <end position="159"/>
    </location>
</feature>
<feature type="transmembrane region" description="Helical" evidence="5">
    <location>
        <begin position="294"/>
        <end position="317"/>
    </location>
</feature>
<evidence type="ECO:0000259" key="6">
    <source>
        <dbReference type="Pfam" id="PF04932"/>
    </source>
</evidence>
<evidence type="ECO:0000256" key="5">
    <source>
        <dbReference type="SAM" id="Phobius"/>
    </source>
</evidence>
<evidence type="ECO:0000313" key="7">
    <source>
        <dbReference type="EMBL" id="BAM94639.1"/>
    </source>
</evidence>
<evidence type="ECO:0000256" key="2">
    <source>
        <dbReference type="ARBA" id="ARBA00022692"/>
    </source>
</evidence>